<sequence>MLSNFPYSGPIIFPSSSNEYILNIVSVATEYVENDPLDQLPSSLFQYSSQLHLFDEIVALDQPYVTTVRDMDLNLTEKLTVIEEPIESSTDVRICVDYRTDTNSSVSRVCFAGPSPYSTSISFMVEEDELEGMCVHIIVDGATSSPIFSVYVDRLGSISTQSTVDTSVSIYSFYSKIGTLYRETMANYTSSSLESSCLSAIPPVTSCSTDVPCIQTFDRVDGRFNHLTPGITYVEPETIPEFLAISVGYNTDYVSDFSSIFSSSAWKTVSTDGTTLPYLTLIPIPLGLSYRSSLSSTSSSYELKATSVSHSFSNDTDTFLFMGSSSTILSNNSVVMSVSVTATDPDRSSSTITKIYNPSNEILAIAVFSSDL</sequence>
<organism evidence="1 2">
    <name type="scientific">Aduncisulcus paluster</name>
    <dbReference type="NCBI Taxonomy" id="2918883"/>
    <lineage>
        <taxon>Eukaryota</taxon>
        <taxon>Metamonada</taxon>
        <taxon>Carpediemonas-like organisms</taxon>
        <taxon>Aduncisulcus</taxon>
    </lineage>
</organism>
<dbReference type="Proteomes" id="UP001057375">
    <property type="component" value="Unassembled WGS sequence"/>
</dbReference>
<reference evidence="1" key="1">
    <citation type="submission" date="2022-03" db="EMBL/GenBank/DDBJ databases">
        <title>Draft genome sequence of Aduncisulcus paluster, a free-living microaerophilic Fornicata.</title>
        <authorList>
            <person name="Yuyama I."/>
            <person name="Kume K."/>
            <person name="Tamura T."/>
            <person name="Inagaki Y."/>
            <person name="Hashimoto T."/>
        </authorList>
    </citation>
    <scope>NUCLEOTIDE SEQUENCE</scope>
    <source>
        <strain evidence="1">NY0171</strain>
    </source>
</reference>
<evidence type="ECO:0000313" key="2">
    <source>
        <dbReference type="Proteomes" id="UP001057375"/>
    </source>
</evidence>
<protein>
    <submittedName>
        <fullName evidence="1">Uncharacterized protein</fullName>
    </submittedName>
</protein>
<evidence type="ECO:0000313" key="1">
    <source>
        <dbReference type="EMBL" id="GKT37202.1"/>
    </source>
</evidence>
<name>A0ABQ5KXM8_9EUKA</name>
<proteinExistence type="predicted"/>
<keyword evidence="2" id="KW-1185">Reference proteome</keyword>
<comment type="caution">
    <text evidence="1">The sequence shown here is derived from an EMBL/GenBank/DDBJ whole genome shotgun (WGS) entry which is preliminary data.</text>
</comment>
<gene>
    <name evidence="1" type="ORF">ADUPG1_010037</name>
</gene>
<dbReference type="EMBL" id="BQXS01011417">
    <property type="protein sequence ID" value="GKT37202.1"/>
    <property type="molecule type" value="Genomic_DNA"/>
</dbReference>
<feature type="non-terminal residue" evidence="1">
    <location>
        <position position="372"/>
    </location>
</feature>
<accession>A0ABQ5KXM8</accession>